<evidence type="ECO:0000256" key="6">
    <source>
        <dbReference type="ARBA" id="ARBA00034303"/>
    </source>
</evidence>
<evidence type="ECO:0000256" key="4">
    <source>
        <dbReference type="ARBA" id="ARBA00023136"/>
    </source>
</evidence>
<dbReference type="PANTHER" id="PTHR12265:SF30">
    <property type="entry name" value="TRANSMEMBRANE PROTEIN 53"/>
    <property type="match status" value="1"/>
</dbReference>
<keyword evidence="5" id="KW-0539">Nucleus</keyword>
<reference evidence="8" key="1">
    <citation type="submission" date="2020-05" db="EMBL/GenBank/DDBJ databases">
        <title>Phylogenomic resolution of chytrid fungi.</title>
        <authorList>
            <person name="Stajich J.E."/>
            <person name="Amses K."/>
            <person name="Simmons R."/>
            <person name="Seto K."/>
            <person name="Myers J."/>
            <person name="Bonds A."/>
            <person name="Quandt C.A."/>
            <person name="Barry K."/>
            <person name="Liu P."/>
            <person name="Grigoriev I."/>
            <person name="Longcore J.E."/>
            <person name="James T.Y."/>
        </authorList>
    </citation>
    <scope>NUCLEOTIDE SEQUENCE</scope>
    <source>
        <strain evidence="8">JEL0318</strain>
    </source>
</reference>
<dbReference type="EMBL" id="JADGJD010000255">
    <property type="protein sequence ID" value="KAJ3052909.1"/>
    <property type="molecule type" value="Genomic_DNA"/>
</dbReference>
<keyword evidence="4 7" id="KW-0472">Membrane</keyword>
<evidence type="ECO:0008006" key="10">
    <source>
        <dbReference type="Google" id="ProtNLM"/>
    </source>
</evidence>
<dbReference type="Proteomes" id="UP001212841">
    <property type="component" value="Unassembled WGS sequence"/>
</dbReference>
<protein>
    <recommendedName>
        <fullName evidence="10">Indole-diterpene biosynthesis protein PaxU</fullName>
    </recommendedName>
</protein>
<accession>A0AAD5SDB7</accession>
<comment type="subcellular location">
    <subcellularLocation>
        <location evidence="6">Nucleus outer membrane</location>
        <topology evidence="6">Single-pass membrane protein</topology>
    </subcellularLocation>
</comment>
<dbReference type="Pfam" id="PF05705">
    <property type="entry name" value="DUF829"/>
    <property type="match status" value="1"/>
</dbReference>
<keyword evidence="9" id="KW-1185">Reference proteome</keyword>
<dbReference type="InterPro" id="IPR029058">
    <property type="entry name" value="AB_hydrolase_fold"/>
</dbReference>
<dbReference type="InterPro" id="IPR008547">
    <property type="entry name" value="DUF829_TMEM53"/>
</dbReference>
<sequence>MSSPDLYKDLSFKRLSETVYVHQPTPAAVKAETKDPETILLCAWMGAPPRPLRKYTDEYISIYPHSTIVLCVSSYSHFLATPESTLKKDLEAAIPYLTTNPSNDKLLIHVFSNGGAYNLHLLTHLYLLNTTRPLPYSKLIFDSCPSTIGEITSNANAFSYSLPKTPIIYYPGYALCWLMVLTIAIYSEVSHNKVSILRAYEGLNDEKLLEVTGKQRCYIYSEKDGLVNFRHVEDHAWMAKVEGAKVRMEKFEGTGHVAHMVGDRERYWRIVKGVWAA</sequence>
<dbReference type="Gene3D" id="3.40.50.1820">
    <property type="entry name" value="alpha/beta hydrolase"/>
    <property type="match status" value="1"/>
</dbReference>
<evidence type="ECO:0000313" key="9">
    <source>
        <dbReference type="Proteomes" id="UP001212841"/>
    </source>
</evidence>
<evidence type="ECO:0000256" key="3">
    <source>
        <dbReference type="ARBA" id="ARBA00022989"/>
    </source>
</evidence>
<dbReference type="PANTHER" id="PTHR12265">
    <property type="entry name" value="TRANSMEMBRANE PROTEIN 53"/>
    <property type="match status" value="1"/>
</dbReference>
<proteinExistence type="inferred from homology"/>
<keyword evidence="2 7" id="KW-0812">Transmembrane</keyword>
<dbReference type="GO" id="GO:0005640">
    <property type="term" value="C:nuclear outer membrane"/>
    <property type="evidence" value="ECO:0007669"/>
    <property type="project" value="UniProtKB-SubCell"/>
</dbReference>
<dbReference type="AlphaFoldDB" id="A0AAD5SDB7"/>
<dbReference type="SUPFAM" id="SSF53474">
    <property type="entry name" value="alpha/beta-Hydrolases"/>
    <property type="match status" value="1"/>
</dbReference>
<gene>
    <name evidence="8" type="ORF">HK097_005443</name>
</gene>
<comment type="caution">
    <text evidence="8">The sequence shown here is derived from an EMBL/GenBank/DDBJ whole genome shotgun (WGS) entry which is preliminary data.</text>
</comment>
<evidence type="ECO:0000313" key="8">
    <source>
        <dbReference type="EMBL" id="KAJ3052909.1"/>
    </source>
</evidence>
<organism evidence="8 9">
    <name type="scientific">Rhizophlyctis rosea</name>
    <dbReference type="NCBI Taxonomy" id="64517"/>
    <lineage>
        <taxon>Eukaryota</taxon>
        <taxon>Fungi</taxon>
        <taxon>Fungi incertae sedis</taxon>
        <taxon>Chytridiomycota</taxon>
        <taxon>Chytridiomycota incertae sedis</taxon>
        <taxon>Chytridiomycetes</taxon>
        <taxon>Rhizophlyctidales</taxon>
        <taxon>Rhizophlyctidaceae</taxon>
        <taxon>Rhizophlyctis</taxon>
    </lineage>
</organism>
<evidence type="ECO:0000256" key="2">
    <source>
        <dbReference type="ARBA" id="ARBA00022692"/>
    </source>
</evidence>
<comment type="similarity">
    <text evidence="1">Belongs to the TMEM53 family.</text>
</comment>
<evidence type="ECO:0000256" key="7">
    <source>
        <dbReference type="SAM" id="Phobius"/>
    </source>
</evidence>
<keyword evidence="3 7" id="KW-1133">Transmembrane helix</keyword>
<evidence type="ECO:0000256" key="1">
    <source>
        <dbReference type="ARBA" id="ARBA00007387"/>
    </source>
</evidence>
<feature type="transmembrane region" description="Helical" evidence="7">
    <location>
        <begin position="167"/>
        <end position="186"/>
    </location>
</feature>
<name>A0AAD5SDB7_9FUNG</name>
<evidence type="ECO:0000256" key="5">
    <source>
        <dbReference type="ARBA" id="ARBA00023242"/>
    </source>
</evidence>